<feature type="transmembrane region" description="Helical" evidence="5">
    <location>
        <begin position="48"/>
        <end position="66"/>
    </location>
</feature>
<dbReference type="GO" id="GO:0000271">
    <property type="term" value="P:polysaccharide biosynthetic process"/>
    <property type="evidence" value="ECO:0007669"/>
    <property type="project" value="InterPro"/>
</dbReference>
<evidence type="ECO:0000313" key="7">
    <source>
        <dbReference type="EMBL" id="TVT23620.1"/>
    </source>
</evidence>
<evidence type="ECO:0000256" key="2">
    <source>
        <dbReference type="ARBA" id="ARBA00022692"/>
    </source>
</evidence>
<keyword evidence="4 5" id="KW-0472">Membrane</keyword>
<accession>A0A558AH85</accession>
<dbReference type="InterPro" id="IPR007267">
    <property type="entry name" value="GtrA_DPMS_TM"/>
</dbReference>
<evidence type="ECO:0000256" key="3">
    <source>
        <dbReference type="ARBA" id="ARBA00022989"/>
    </source>
</evidence>
<dbReference type="AlphaFoldDB" id="A0A558AH85"/>
<evidence type="ECO:0000313" key="8">
    <source>
        <dbReference type="Proteomes" id="UP000318578"/>
    </source>
</evidence>
<reference evidence="7 8" key="1">
    <citation type="submission" date="2019-07" db="EMBL/GenBank/DDBJ databases">
        <title>New species of Amycolatopsis and Streptomyces.</title>
        <authorList>
            <person name="Duangmal K."/>
            <person name="Teo W.F.A."/>
            <person name="Lipun K."/>
        </authorList>
    </citation>
    <scope>NUCLEOTIDE SEQUENCE [LARGE SCALE GENOMIC DNA]</scope>
    <source>
        <strain evidence="7 8">JCM 30562</strain>
    </source>
</reference>
<dbReference type="GO" id="GO:0016020">
    <property type="term" value="C:membrane"/>
    <property type="evidence" value="ECO:0007669"/>
    <property type="project" value="UniProtKB-SubCell"/>
</dbReference>
<sequence length="143" mass="15606">MTTAQWSGQRVEHRLDATHPLVWYLVAGAVTTGLQELIFLAARPVIESVAANVVAIAVTTLANTEFHRRVTFAHMRPSPLKLHLQSLGTFAFYAGYGSVVLVLLQAIVHAPSATLEAVVLAVTSTIGGALRFVVLRWWVFTTR</sequence>
<dbReference type="Pfam" id="PF04138">
    <property type="entry name" value="GtrA_DPMS_TM"/>
    <property type="match status" value="1"/>
</dbReference>
<feature type="domain" description="GtrA/DPMS transmembrane" evidence="6">
    <location>
        <begin position="24"/>
        <end position="140"/>
    </location>
</feature>
<dbReference type="Proteomes" id="UP000318578">
    <property type="component" value="Unassembled WGS sequence"/>
</dbReference>
<keyword evidence="3 5" id="KW-1133">Transmembrane helix</keyword>
<dbReference type="OrthoDB" id="3296646at2"/>
<organism evidence="7 8">
    <name type="scientific">Amycolatopsis acidiphila</name>
    <dbReference type="NCBI Taxonomy" id="715473"/>
    <lineage>
        <taxon>Bacteria</taxon>
        <taxon>Bacillati</taxon>
        <taxon>Actinomycetota</taxon>
        <taxon>Actinomycetes</taxon>
        <taxon>Pseudonocardiales</taxon>
        <taxon>Pseudonocardiaceae</taxon>
        <taxon>Amycolatopsis</taxon>
    </lineage>
</organism>
<feature type="transmembrane region" description="Helical" evidence="5">
    <location>
        <begin position="21"/>
        <end position="42"/>
    </location>
</feature>
<gene>
    <name evidence="7" type="ORF">FNH06_08910</name>
</gene>
<protein>
    <submittedName>
        <fullName evidence="7">GtrA family protein</fullName>
    </submittedName>
</protein>
<feature type="transmembrane region" description="Helical" evidence="5">
    <location>
        <begin position="117"/>
        <end position="139"/>
    </location>
</feature>
<proteinExistence type="predicted"/>
<evidence type="ECO:0000259" key="6">
    <source>
        <dbReference type="Pfam" id="PF04138"/>
    </source>
</evidence>
<dbReference type="EMBL" id="VJZA01000010">
    <property type="protein sequence ID" value="TVT23620.1"/>
    <property type="molecule type" value="Genomic_DNA"/>
</dbReference>
<name>A0A558AH85_9PSEU</name>
<evidence type="ECO:0000256" key="1">
    <source>
        <dbReference type="ARBA" id="ARBA00004141"/>
    </source>
</evidence>
<evidence type="ECO:0000256" key="5">
    <source>
        <dbReference type="SAM" id="Phobius"/>
    </source>
</evidence>
<feature type="transmembrane region" description="Helical" evidence="5">
    <location>
        <begin position="87"/>
        <end position="111"/>
    </location>
</feature>
<keyword evidence="2 5" id="KW-0812">Transmembrane</keyword>
<comment type="subcellular location">
    <subcellularLocation>
        <location evidence="1">Membrane</location>
        <topology evidence="1">Multi-pass membrane protein</topology>
    </subcellularLocation>
</comment>
<evidence type="ECO:0000256" key="4">
    <source>
        <dbReference type="ARBA" id="ARBA00023136"/>
    </source>
</evidence>
<dbReference type="RefSeq" id="WP_144636472.1">
    <property type="nucleotide sequence ID" value="NZ_BNAX01000009.1"/>
</dbReference>
<keyword evidence="8" id="KW-1185">Reference proteome</keyword>
<comment type="caution">
    <text evidence="7">The sequence shown here is derived from an EMBL/GenBank/DDBJ whole genome shotgun (WGS) entry which is preliminary data.</text>
</comment>